<sequence>MNNERARIPDGVQARFFGMSGKLLPAPAKQASPEKRIMLSSPTPMRQSSPELAHSGLDYSNHRTGTLSKL</sequence>
<name>A0A847D5K8_9LACT</name>
<proteinExistence type="predicted"/>
<evidence type="ECO:0000313" key="3">
    <source>
        <dbReference type="Proteomes" id="UP000589373"/>
    </source>
</evidence>
<dbReference type="AlphaFoldDB" id="A0A847D5K8"/>
<organism evidence="2 3">
    <name type="scientific">Trichococcus flocculiformis</name>
    <dbReference type="NCBI Taxonomy" id="82803"/>
    <lineage>
        <taxon>Bacteria</taxon>
        <taxon>Bacillati</taxon>
        <taxon>Bacillota</taxon>
        <taxon>Bacilli</taxon>
        <taxon>Lactobacillales</taxon>
        <taxon>Carnobacteriaceae</taxon>
        <taxon>Trichococcus</taxon>
    </lineage>
</organism>
<dbReference type="EMBL" id="JAAZCD010000131">
    <property type="protein sequence ID" value="NLD31757.1"/>
    <property type="molecule type" value="Genomic_DNA"/>
</dbReference>
<evidence type="ECO:0000256" key="1">
    <source>
        <dbReference type="SAM" id="MobiDB-lite"/>
    </source>
</evidence>
<protein>
    <submittedName>
        <fullName evidence="2">Uncharacterized protein</fullName>
    </submittedName>
</protein>
<accession>A0A847D5K8</accession>
<reference evidence="2 3" key="1">
    <citation type="journal article" date="2020" name="Biotechnol. Biofuels">
        <title>New insights from the biogas microbiome by comprehensive genome-resolved metagenomics of nearly 1600 species originating from multiple anaerobic digesters.</title>
        <authorList>
            <person name="Campanaro S."/>
            <person name="Treu L."/>
            <person name="Rodriguez-R L.M."/>
            <person name="Kovalovszki A."/>
            <person name="Ziels R.M."/>
            <person name="Maus I."/>
            <person name="Zhu X."/>
            <person name="Kougias P.G."/>
            <person name="Basile A."/>
            <person name="Luo G."/>
            <person name="Schluter A."/>
            <person name="Konstantinidis K.T."/>
            <person name="Angelidaki I."/>
        </authorList>
    </citation>
    <scope>NUCLEOTIDE SEQUENCE [LARGE SCALE GENOMIC DNA]</scope>
    <source>
        <strain evidence="2">AS07pgkLD_105</strain>
    </source>
</reference>
<comment type="caution">
    <text evidence="2">The sequence shown here is derived from an EMBL/GenBank/DDBJ whole genome shotgun (WGS) entry which is preliminary data.</text>
</comment>
<feature type="region of interest" description="Disordered" evidence="1">
    <location>
        <begin position="25"/>
        <end position="70"/>
    </location>
</feature>
<dbReference type="Proteomes" id="UP000589373">
    <property type="component" value="Unassembled WGS sequence"/>
</dbReference>
<evidence type="ECO:0000313" key="2">
    <source>
        <dbReference type="EMBL" id="NLD31757.1"/>
    </source>
</evidence>
<gene>
    <name evidence="2" type="ORF">GX662_05790</name>
</gene>
<feature type="compositionally biased region" description="Polar residues" evidence="1">
    <location>
        <begin position="40"/>
        <end position="50"/>
    </location>
</feature>